<name>A0A558AHY8_9PSEU</name>
<dbReference type="InterPro" id="IPR055492">
    <property type="entry name" value="DUF7064"/>
</dbReference>
<dbReference type="SUPFAM" id="SSF159245">
    <property type="entry name" value="AttH-like"/>
    <property type="match status" value="1"/>
</dbReference>
<evidence type="ECO:0000259" key="2">
    <source>
        <dbReference type="Pfam" id="PF23213"/>
    </source>
</evidence>
<keyword evidence="4" id="KW-1185">Reference proteome</keyword>
<dbReference type="EMBL" id="VJZA01000009">
    <property type="protein sequence ID" value="TVT23893.1"/>
    <property type="molecule type" value="Genomic_DNA"/>
</dbReference>
<feature type="domain" description="DUF7065" evidence="2">
    <location>
        <begin position="127"/>
        <end position="189"/>
    </location>
</feature>
<dbReference type="AlphaFoldDB" id="A0A558AHY8"/>
<dbReference type="OrthoDB" id="115252at2"/>
<protein>
    <submittedName>
        <fullName evidence="3">Uncharacterized protein</fullName>
    </submittedName>
</protein>
<dbReference type="RefSeq" id="WP_144636288.1">
    <property type="nucleotide sequence ID" value="NZ_BNAX01000017.1"/>
</dbReference>
<sequence>MNSAPNGPPNERSHPPSDDRAWRESFYFGFVDSRCGLGVYNSLGEKPVSGRSAYICTLWREDLLAETYIAGLERTATEHACGGLRYRLNEDDRSWAIEYQAKVPVLGPVGRSYVGQIDVDEALPRLDVAMDLRFEPTTPAYEYASSPAWSRLFDGHVEQSGRFTGVVTIADARYEIDAFGSRDHSWGPRDWSHPRGWTFFTASFDRGPAFISLWAAETASGSSVDGYVWRDGAAAKVTAIACDVAGGRPAPGVPFTVRITDSSGATTDLVCRAHSVMRHQVGGGRGQLPSHVDRWLVEINSPRDGIGHGEFELLSPIGTEPAAPRQLTSTPD</sequence>
<feature type="domain" description="DUF7064" evidence="1">
    <location>
        <begin position="191"/>
        <end position="313"/>
    </location>
</feature>
<gene>
    <name evidence="3" type="ORF">FNH06_08510</name>
</gene>
<accession>A0A558AHY8</accession>
<evidence type="ECO:0000313" key="3">
    <source>
        <dbReference type="EMBL" id="TVT23893.1"/>
    </source>
</evidence>
<organism evidence="3 4">
    <name type="scientific">Amycolatopsis acidiphila</name>
    <dbReference type="NCBI Taxonomy" id="715473"/>
    <lineage>
        <taxon>Bacteria</taxon>
        <taxon>Bacillati</taxon>
        <taxon>Actinomycetota</taxon>
        <taxon>Actinomycetes</taxon>
        <taxon>Pseudonocardiales</taxon>
        <taxon>Pseudonocardiaceae</taxon>
        <taxon>Amycolatopsis</taxon>
    </lineage>
</organism>
<evidence type="ECO:0000313" key="4">
    <source>
        <dbReference type="Proteomes" id="UP000318578"/>
    </source>
</evidence>
<dbReference type="InterPro" id="IPR055493">
    <property type="entry name" value="DUF7065"/>
</dbReference>
<reference evidence="3 4" key="1">
    <citation type="submission" date="2019-07" db="EMBL/GenBank/DDBJ databases">
        <title>New species of Amycolatopsis and Streptomyces.</title>
        <authorList>
            <person name="Duangmal K."/>
            <person name="Teo W.F.A."/>
            <person name="Lipun K."/>
        </authorList>
    </citation>
    <scope>NUCLEOTIDE SEQUENCE [LARGE SCALE GENOMIC DNA]</scope>
    <source>
        <strain evidence="3 4">JCM 30562</strain>
    </source>
</reference>
<evidence type="ECO:0000259" key="1">
    <source>
        <dbReference type="Pfam" id="PF23212"/>
    </source>
</evidence>
<dbReference type="Pfam" id="PF23212">
    <property type="entry name" value="DUF7064"/>
    <property type="match status" value="1"/>
</dbReference>
<proteinExistence type="predicted"/>
<dbReference type="Pfam" id="PF23213">
    <property type="entry name" value="DUF7065"/>
    <property type="match status" value="1"/>
</dbReference>
<comment type="caution">
    <text evidence="3">The sequence shown here is derived from an EMBL/GenBank/DDBJ whole genome shotgun (WGS) entry which is preliminary data.</text>
</comment>
<dbReference type="Proteomes" id="UP000318578">
    <property type="component" value="Unassembled WGS sequence"/>
</dbReference>